<dbReference type="AlphaFoldDB" id="A0A318XSE5"/>
<dbReference type="InterPro" id="IPR007016">
    <property type="entry name" value="O-antigen_ligase-rel_domated"/>
</dbReference>
<keyword evidence="4 5" id="KW-0472">Membrane</keyword>
<accession>A0A318XSE5</accession>
<dbReference type="EMBL" id="QKMR01000003">
    <property type="protein sequence ID" value="PYG89494.1"/>
    <property type="molecule type" value="Genomic_DNA"/>
</dbReference>
<dbReference type="OrthoDB" id="9806320at2"/>
<dbReference type="RefSeq" id="WP_110460782.1">
    <property type="nucleotide sequence ID" value="NZ_QKMR01000003.1"/>
</dbReference>
<dbReference type="InterPro" id="IPR051533">
    <property type="entry name" value="WaaL-like"/>
</dbReference>
<feature type="transmembrane region" description="Helical" evidence="5">
    <location>
        <begin position="358"/>
        <end position="379"/>
    </location>
</feature>
<evidence type="ECO:0000256" key="5">
    <source>
        <dbReference type="SAM" id="Phobius"/>
    </source>
</evidence>
<dbReference type="GO" id="GO:0016874">
    <property type="term" value="F:ligase activity"/>
    <property type="evidence" value="ECO:0007669"/>
    <property type="project" value="UniProtKB-KW"/>
</dbReference>
<feature type="transmembrane region" description="Helical" evidence="5">
    <location>
        <begin position="186"/>
        <end position="207"/>
    </location>
</feature>
<gene>
    <name evidence="7" type="ORF">LY28_00713</name>
</gene>
<feature type="transmembrane region" description="Helical" evidence="5">
    <location>
        <begin position="299"/>
        <end position="324"/>
    </location>
</feature>
<dbReference type="GO" id="GO:0016020">
    <property type="term" value="C:membrane"/>
    <property type="evidence" value="ECO:0007669"/>
    <property type="project" value="UniProtKB-SubCell"/>
</dbReference>
<evidence type="ECO:0000313" key="8">
    <source>
        <dbReference type="Proteomes" id="UP000248132"/>
    </source>
</evidence>
<dbReference type="Proteomes" id="UP000248132">
    <property type="component" value="Unassembled WGS sequence"/>
</dbReference>
<feature type="transmembrane region" description="Helical" evidence="5">
    <location>
        <begin position="74"/>
        <end position="92"/>
    </location>
</feature>
<sequence>MRPAINFDNIILFAIFLSPFSYMFTYMNNLADIRIVELLWVFIFIAVFIKAACNKKLLLSKSSLRIDKQAHAVFILYIAVIFITCLFSVNINRSIKEILQYIYLFLIMYTVYNKAKEPAFFKKTVRMFLLSNILLVAICIASYISGRVIIPSFYLLPDGRIYANTNLFSTNTLMESGTEVLRLNGVLGLGATAIANQVLIQSLFVNYMIRVTSGKRKVFFYILLSANFLTMIFTYSRAGLLVLLVVHLLSVMSGDHVKNIAIVIAAVLACGIFFSLFSNVQERILETFNTQEQSSRYHFAIWLIALKTGYTNIFTGIGLGNMAFSYDAFRYEFYRFGLAQTDSVNVHNFLLQIWAEQGLFGVAANFMLIFGPIISCLRCKIFKLLSAERKIYDFAFLAFIATLTHNLTNNNFYIEIFWVLAGMIYSARDYFYEAEKGGDMNRKYSAFSGSKGSSSFFVTKQASSML</sequence>
<feature type="domain" description="O-antigen ligase-related" evidence="6">
    <location>
        <begin position="226"/>
        <end position="364"/>
    </location>
</feature>
<evidence type="ECO:0000259" key="6">
    <source>
        <dbReference type="Pfam" id="PF04932"/>
    </source>
</evidence>
<feature type="transmembrane region" description="Helical" evidence="5">
    <location>
        <begin position="98"/>
        <end position="115"/>
    </location>
</feature>
<feature type="transmembrane region" description="Helical" evidence="5">
    <location>
        <begin position="7"/>
        <end position="27"/>
    </location>
</feature>
<evidence type="ECO:0000313" key="7">
    <source>
        <dbReference type="EMBL" id="PYG89494.1"/>
    </source>
</evidence>
<feature type="transmembrane region" description="Helical" evidence="5">
    <location>
        <begin position="33"/>
        <end position="53"/>
    </location>
</feature>
<feature type="transmembrane region" description="Helical" evidence="5">
    <location>
        <begin position="219"/>
        <end position="248"/>
    </location>
</feature>
<feature type="transmembrane region" description="Helical" evidence="5">
    <location>
        <begin position="260"/>
        <end position="278"/>
    </location>
</feature>
<keyword evidence="8" id="KW-1185">Reference proteome</keyword>
<dbReference type="Pfam" id="PF04932">
    <property type="entry name" value="Wzy_C"/>
    <property type="match status" value="1"/>
</dbReference>
<comment type="subcellular location">
    <subcellularLocation>
        <location evidence="1">Membrane</location>
        <topology evidence="1">Multi-pass membrane protein</topology>
    </subcellularLocation>
</comment>
<protein>
    <submittedName>
        <fullName evidence="7">O-antigen ligase</fullName>
    </submittedName>
</protein>
<keyword evidence="7" id="KW-0436">Ligase</keyword>
<evidence type="ECO:0000256" key="3">
    <source>
        <dbReference type="ARBA" id="ARBA00022989"/>
    </source>
</evidence>
<name>A0A318XSE5_9FIRM</name>
<keyword evidence="2 5" id="KW-0812">Transmembrane</keyword>
<dbReference type="PANTHER" id="PTHR37422">
    <property type="entry name" value="TEICHURONIC ACID BIOSYNTHESIS PROTEIN TUAE"/>
    <property type="match status" value="1"/>
</dbReference>
<reference evidence="7 8" key="1">
    <citation type="submission" date="2018-06" db="EMBL/GenBank/DDBJ databases">
        <title>Genomic Encyclopedia of Type Strains, Phase I: the one thousand microbial genomes (KMG-I) project.</title>
        <authorList>
            <person name="Kyrpides N."/>
        </authorList>
    </citation>
    <scope>NUCLEOTIDE SEQUENCE [LARGE SCALE GENOMIC DNA]</scope>
    <source>
        <strain evidence="7 8">DSM 19573</strain>
    </source>
</reference>
<keyword evidence="3 5" id="KW-1133">Transmembrane helix</keyword>
<comment type="caution">
    <text evidence="7">The sequence shown here is derived from an EMBL/GenBank/DDBJ whole genome shotgun (WGS) entry which is preliminary data.</text>
</comment>
<dbReference type="PANTHER" id="PTHR37422:SF13">
    <property type="entry name" value="LIPOPOLYSACCHARIDE BIOSYNTHESIS PROTEIN PA4999-RELATED"/>
    <property type="match status" value="1"/>
</dbReference>
<evidence type="ECO:0000256" key="1">
    <source>
        <dbReference type="ARBA" id="ARBA00004141"/>
    </source>
</evidence>
<feature type="transmembrane region" description="Helical" evidence="5">
    <location>
        <begin position="127"/>
        <end position="150"/>
    </location>
</feature>
<proteinExistence type="predicted"/>
<evidence type="ECO:0000256" key="2">
    <source>
        <dbReference type="ARBA" id="ARBA00022692"/>
    </source>
</evidence>
<evidence type="ECO:0000256" key="4">
    <source>
        <dbReference type="ARBA" id="ARBA00023136"/>
    </source>
</evidence>
<organism evidence="7 8">
    <name type="scientific">Ruminiclostridium sufflavum DSM 19573</name>
    <dbReference type="NCBI Taxonomy" id="1121337"/>
    <lineage>
        <taxon>Bacteria</taxon>
        <taxon>Bacillati</taxon>
        <taxon>Bacillota</taxon>
        <taxon>Clostridia</taxon>
        <taxon>Eubacteriales</taxon>
        <taxon>Oscillospiraceae</taxon>
        <taxon>Ruminiclostridium</taxon>
    </lineage>
</organism>